<sequence length="59" mass="7024">MNIVQQILKGFQRMLEVSLELLEKGINFQEFEEKLWEIMHSTGKDILKAVLEARDQEIY</sequence>
<protein>
    <submittedName>
        <fullName evidence="1">Uncharacterized protein</fullName>
    </submittedName>
</protein>
<proteinExistence type="predicted"/>
<organism evidence="1 2">
    <name type="scientific">Thermatribacter velox</name>
    <dbReference type="NCBI Taxonomy" id="3039681"/>
    <lineage>
        <taxon>Bacteria</taxon>
        <taxon>Pseudomonadati</taxon>
        <taxon>Atribacterota</taxon>
        <taxon>Atribacteria</taxon>
        <taxon>Atribacterales</taxon>
        <taxon>Thermatribacteraceae</taxon>
        <taxon>Thermatribacter</taxon>
    </lineage>
</organism>
<dbReference type="EMBL" id="CP121689">
    <property type="protein sequence ID" value="WZL76080.1"/>
    <property type="molecule type" value="Genomic_DNA"/>
</dbReference>
<keyword evidence="2" id="KW-1185">Reference proteome</keyword>
<accession>A0ABZ2YAP2</accession>
<dbReference type="Proteomes" id="UP001461341">
    <property type="component" value="Chromosome"/>
</dbReference>
<gene>
    <name evidence="1" type="ORF">QBE54_10980</name>
</gene>
<evidence type="ECO:0000313" key="2">
    <source>
        <dbReference type="Proteomes" id="UP001461341"/>
    </source>
</evidence>
<dbReference type="RefSeq" id="WP_369018236.1">
    <property type="nucleotide sequence ID" value="NZ_CP121689.1"/>
</dbReference>
<reference evidence="1 2" key="1">
    <citation type="submission" date="2023-03" db="EMBL/GenBank/DDBJ databases">
        <title>Novel Species.</title>
        <authorList>
            <person name="Ma S."/>
        </authorList>
    </citation>
    <scope>NUCLEOTIDE SEQUENCE [LARGE SCALE GENOMIC DNA]</scope>
    <source>
        <strain evidence="1 2">B11</strain>
    </source>
</reference>
<name>A0ABZ2YAP2_9BACT</name>
<evidence type="ECO:0000313" key="1">
    <source>
        <dbReference type="EMBL" id="WZL76080.1"/>
    </source>
</evidence>